<accession>D3DGH5</accession>
<dbReference type="OrthoDB" id="13572at2"/>
<dbReference type="RefSeq" id="WP_012963110.1">
    <property type="nucleotide sequence ID" value="NC_013799.1"/>
</dbReference>
<dbReference type="STRING" id="608538.HTH_0463"/>
<gene>
    <name evidence="2" type="primary">cbiQ</name>
    <name evidence="2" type="ordered locus">HTH_0463</name>
</gene>
<evidence type="ECO:0000313" key="2">
    <source>
        <dbReference type="EMBL" id="BAI68927.1"/>
    </source>
</evidence>
<protein>
    <submittedName>
        <fullName evidence="2">Uncharacterized protein</fullName>
    </submittedName>
</protein>
<dbReference type="KEGG" id="hth:HTH_0463"/>
<keyword evidence="1" id="KW-0812">Transmembrane</keyword>
<evidence type="ECO:0000256" key="1">
    <source>
        <dbReference type="SAM" id="Phobius"/>
    </source>
</evidence>
<reference evidence="2 3" key="1">
    <citation type="journal article" date="2010" name="J. Bacteriol.">
        <title>Complete genome sequence of the thermophilic, obligately chemolithoautotrophic hydrogen-oxidizing bacterium Hydrogenobacter thermophilus TK-6.</title>
        <authorList>
            <person name="Arai H."/>
            <person name="Kanbe H."/>
            <person name="Ishii M."/>
            <person name="Igarashi Y."/>
        </authorList>
    </citation>
    <scope>NUCLEOTIDE SEQUENCE [LARGE SCALE GENOMIC DNA]</scope>
    <source>
        <strain evidence="3">DSM 6534 / IAM 12695 / TK-6 [Tokyo]</strain>
    </source>
</reference>
<keyword evidence="3" id="KW-1185">Reference proteome</keyword>
<evidence type="ECO:0000313" key="3">
    <source>
        <dbReference type="Proteomes" id="UP000002574"/>
    </source>
</evidence>
<dbReference type="EMBL" id="AP011112">
    <property type="protein sequence ID" value="BAI68927.1"/>
    <property type="molecule type" value="Genomic_DNA"/>
</dbReference>
<sequence length="190" mass="22181">MKDKALFLLYITFLIWASSMHSVESLLAILLLLLVLLALLPVKAREKLRVLKRTFLSVFLFSLFVPLPYFVVGLFTGENRLDYLLMINARTFAMTMSTFMFLETANLFKALDFSKNLSLLLVLVSSHALSYARILKEFTDAFRSRSPSRRMKKEDTKHYLIRVLSYFFDKSKETSEDIYTAMKSRGFYYD</sequence>
<feature type="transmembrane region" description="Helical" evidence="1">
    <location>
        <begin position="56"/>
        <end position="77"/>
    </location>
</feature>
<keyword evidence="1" id="KW-0472">Membrane</keyword>
<dbReference type="Proteomes" id="UP000002574">
    <property type="component" value="Chromosome"/>
</dbReference>
<dbReference type="KEGG" id="hte:Hydth_0461"/>
<feature type="transmembrane region" description="Helical" evidence="1">
    <location>
        <begin position="27"/>
        <end position="44"/>
    </location>
</feature>
<organism evidence="2 3">
    <name type="scientific">Hydrogenobacter thermophilus (strain DSM 6534 / IAM 12695 / TK-6)</name>
    <dbReference type="NCBI Taxonomy" id="608538"/>
    <lineage>
        <taxon>Bacteria</taxon>
        <taxon>Pseudomonadati</taxon>
        <taxon>Aquificota</taxon>
        <taxon>Aquificia</taxon>
        <taxon>Aquificales</taxon>
        <taxon>Aquificaceae</taxon>
        <taxon>Hydrogenobacter</taxon>
    </lineage>
</organism>
<name>D3DGH5_HYDTT</name>
<keyword evidence="1" id="KW-1133">Transmembrane helix</keyword>
<dbReference type="AlphaFoldDB" id="D3DGH5"/>
<proteinExistence type="predicted"/>
<dbReference type="eggNOG" id="COG0619">
    <property type="taxonomic scope" value="Bacteria"/>
</dbReference>